<dbReference type="SUPFAM" id="SSF81383">
    <property type="entry name" value="F-box domain"/>
    <property type="match status" value="1"/>
</dbReference>
<dbReference type="InterPro" id="IPR032675">
    <property type="entry name" value="LRR_dom_sf"/>
</dbReference>
<organism evidence="2 3">
    <name type="scientific">Lactuca saligna</name>
    <name type="common">Willowleaf lettuce</name>
    <dbReference type="NCBI Taxonomy" id="75948"/>
    <lineage>
        <taxon>Eukaryota</taxon>
        <taxon>Viridiplantae</taxon>
        <taxon>Streptophyta</taxon>
        <taxon>Embryophyta</taxon>
        <taxon>Tracheophyta</taxon>
        <taxon>Spermatophyta</taxon>
        <taxon>Magnoliopsida</taxon>
        <taxon>eudicotyledons</taxon>
        <taxon>Gunneridae</taxon>
        <taxon>Pentapetalae</taxon>
        <taxon>asterids</taxon>
        <taxon>campanulids</taxon>
        <taxon>Asterales</taxon>
        <taxon>Asteraceae</taxon>
        <taxon>Cichorioideae</taxon>
        <taxon>Cichorieae</taxon>
        <taxon>Lactucinae</taxon>
        <taxon>Lactuca</taxon>
    </lineage>
</organism>
<dbReference type="PANTHER" id="PTHR34223:SF118">
    <property type="entry name" value="F-BOX DOMAIN, LEUCINE-RICH REPEAT DOMAIN SUPERFAMILY, F-BOX-LIKE DOMAIN SUPERFAMILY"/>
    <property type="match status" value="1"/>
</dbReference>
<dbReference type="Proteomes" id="UP001177003">
    <property type="component" value="Chromosome 4"/>
</dbReference>
<dbReference type="InterPro" id="IPR036047">
    <property type="entry name" value="F-box-like_dom_sf"/>
</dbReference>
<dbReference type="CDD" id="cd22160">
    <property type="entry name" value="F-box_AtFBL13-like"/>
    <property type="match status" value="1"/>
</dbReference>
<evidence type="ECO:0000313" key="2">
    <source>
        <dbReference type="EMBL" id="CAI9279264.1"/>
    </source>
</evidence>
<dbReference type="InterPro" id="IPR053781">
    <property type="entry name" value="F-box_AtFBL13-like"/>
</dbReference>
<dbReference type="Gene3D" id="1.20.1280.50">
    <property type="match status" value="1"/>
</dbReference>
<dbReference type="InterPro" id="IPR053197">
    <property type="entry name" value="F-box_SCFL_complex_component"/>
</dbReference>
<protein>
    <recommendedName>
        <fullName evidence="1">F-box domain-containing protein</fullName>
    </recommendedName>
</protein>
<dbReference type="InterPro" id="IPR001810">
    <property type="entry name" value="F-box_dom"/>
</dbReference>
<name>A0AA36E105_LACSI</name>
<reference evidence="2" key="1">
    <citation type="submission" date="2023-04" db="EMBL/GenBank/DDBJ databases">
        <authorList>
            <person name="Vijverberg K."/>
            <person name="Xiong W."/>
            <person name="Schranz E."/>
        </authorList>
    </citation>
    <scope>NUCLEOTIDE SEQUENCE</scope>
</reference>
<dbReference type="PANTHER" id="PTHR34223">
    <property type="entry name" value="OS11G0201299 PROTEIN"/>
    <property type="match status" value="1"/>
</dbReference>
<dbReference type="EMBL" id="OX465080">
    <property type="protein sequence ID" value="CAI9279264.1"/>
    <property type="molecule type" value="Genomic_DNA"/>
</dbReference>
<feature type="domain" description="F-box" evidence="1">
    <location>
        <begin position="23"/>
        <end position="63"/>
    </location>
</feature>
<evidence type="ECO:0000259" key="1">
    <source>
        <dbReference type="Pfam" id="PF00646"/>
    </source>
</evidence>
<proteinExistence type="predicted"/>
<sequence>MGRRKSIKLSNMATEDLNDDDRISRLHDDLIHHIYSFMDTRYAVQTSLLSRRWRETWKSYPFLNFKIERPIHHKTGIKFPNFIHRFFSNRDHKAEITTIDFQSNSIKLSILKETIIYAMSHRTQKVDIEFLSNKLTRHGGLDISLFRSQFLQDLHLSIDFELLKSPSLTWDLPCLSSLNLEGVTFTLNPLSPTDNKCKSIDLFSRFPNLKTLVLIGCRLSNIDTFIITSNSLHNLSLIDLNHNSEFILSTPNLSSFTYYGMARFSLSANDLDLLQTVNFHTIYYRALQKQPELVELMIKAFKQLHKAKFLAINSDVVRLLSGFPEVVERRRRCPFMSLTSLTLVEHRLPPSSIVFSDVIDYFRRSSPGVKVNVEIGVAASWKIRWIDCL</sequence>
<keyword evidence="3" id="KW-1185">Reference proteome</keyword>
<accession>A0AA36E105</accession>
<dbReference type="Gene3D" id="3.80.10.10">
    <property type="entry name" value="Ribonuclease Inhibitor"/>
    <property type="match status" value="1"/>
</dbReference>
<dbReference type="AlphaFoldDB" id="A0AA36E105"/>
<gene>
    <name evidence="2" type="ORF">LSALG_LOCUS19075</name>
</gene>
<dbReference type="SUPFAM" id="SSF52047">
    <property type="entry name" value="RNI-like"/>
    <property type="match status" value="1"/>
</dbReference>
<evidence type="ECO:0000313" key="3">
    <source>
        <dbReference type="Proteomes" id="UP001177003"/>
    </source>
</evidence>
<dbReference type="Pfam" id="PF00646">
    <property type="entry name" value="F-box"/>
    <property type="match status" value="1"/>
</dbReference>